<evidence type="ECO:0000313" key="1">
    <source>
        <dbReference type="EMBL" id="TMW80891.1"/>
    </source>
</evidence>
<organism evidence="1">
    <name type="scientific">Solanum chilense</name>
    <name type="common">Tomato</name>
    <name type="synonym">Lycopersicon chilense</name>
    <dbReference type="NCBI Taxonomy" id="4083"/>
    <lineage>
        <taxon>Eukaryota</taxon>
        <taxon>Viridiplantae</taxon>
        <taxon>Streptophyta</taxon>
        <taxon>Embryophyta</taxon>
        <taxon>Tracheophyta</taxon>
        <taxon>Spermatophyta</taxon>
        <taxon>Magnoliopsida</taxon>
        <taxon>eudicotyledons</taxon>
        <taxon>Gunneridae</taxon>
        <taxon>Pentapetalae</taxon>
        <taxon>asterids</taxon>
        <taxon>lamiids</taxon>
        <taxon>Solanales</taxon>
        <taxon>Solanaceae</taxon>
        <taxon>Solanoideae</taxon>
        <taxon>Solaneae</taxon>
        <taxon>Solanum</taxon>
        <taxon>Solanum subgen. Lycopersicon</taxon>
    </lineage>
</organism>
<dbReference type="AlphaFoldDB" id="A0A6N2AIF6"/>
<accession>A0A6N2AIF6</accession>
<feature type="non-terminal residue" evidence="1">
    <location>
        <position position="75"/>
    </location>
</feature>
<protein>
    <submittedName>
        <fullName evidence="1">Uncharacterized protein</fullName>
    </submittedName>
</protein>
<reference evidence="1" key="1">
    <citation type="submission" date="2019-05" db="EMBL/GenBank/DDBJ databases">
        <title>The de novo reference genome and transcriptome assemblies of the wild tomato species Solanum chilense.</title>
        <authorList>
            <person name="Stam R."/>
            <person name="Nosenko T."/>
            <person name="Hoerger A.C."/>
            <person name="Stephan W."/>
            <person name="Seidel M.A."/>
            <person name="Kuhn J.M.M."/>
            <person name="Haberer G."/>
            <person name="Tellier A."/>
        </authorList>
    </citation>
    <scope>NUCLEOTIDE SEQUENCE</scope>
    <source>
        <tissue evidence="1">Mature leaves</tissue>
    </source>
</reference>
<gene>
    <name evidence="1" type="ORF">EJD97_013957</name>
</gene>
<proteinExistence type="predicted"/>
<dbReference type="EMBL" id="RXGB01035871">
    <property type="protein sequence ID" value="TMW80891.1"/>
    <property type="molecule type" value="Genomic_DNA"/>
</dbReference>
<name>A0A6N2AIF6_SOLCI</name>
<comment type="caution">
    <text evidence="1">The sequence shown here is derived from an EMBL/GenBank/DDBJ whole genome shotgun (WGS) entry which is preliminary data.</text>
</comment>
<sequence>MNTANQMLFITITEERENQNKENPIMSSNYATLNMIGNIGPHDLMNKYPLPSPNCPMIKIASAGHTQSIYLSFVN</sequence>